<evidence type="ECO:0000313" key="3">
    <source>
        <dbReference type="Proteomes" id="UP001148838"/>
    </source>
</evidence>
<organism evidence="2 3">
    <name type="scientific">Periplaneta americana</name>
    <name type="common">American cockroach</name>
    <name type="synonym">Blatta americana</name>
    <dbReference type="NCBI Taxonomy" id="6978"/>
    <lineage>
        <taxon>Eukaryota</taxon>
        <taxon>Metazoa</taxon>
        <taxon>Ecdysozoa</taxon>
        <taxon>Arthropoda</taxon>
        <taxon>Hexapoda</taxon>
        <taxon>Insecta</taxon>
        <taxon>Pterygota</taxon>
        <taxon>Neoptera</taxon>
        <taxon>Polyneoptera</taxon>
        <taxon>Dictyoptera</taxon>
        <taxon>Blattodea</taxon>
        <taxon>Blattoidea</taxon>
        <taxon>Blattidae</taxon>
        <taxon>Blattinae</taxon>
        <taxon>Periplaneta</taxon>
    </lineage>
</organism>
<gene>
    <name evidence="2" type="ORF">ANN_26746</name>
</gene>
<feature type="region of interest" description="Disordered" evidence="1">
    <location>
        <begin position="252"/>
        <end position="276"/>
    </location>
</feature>
<feature type="compositionally biased region" description="Basic and acidic residues" evidence="1">
    <location>
        <begin position="546"/>
        <end position="563"/>
    </location>
</feature>
<proteinExistence type="predicted"/>
<protein>
    <submittedName>
        <fullName evidence="2">Uncharacterized protein</fullName>
    </submittedName>
</protein>
<comment type="caution">
    <text evidence="2">The sequence shown here is derived from an EMBL/GenBank/DDBJ whole genome shotgun (WGS) entry which is preliminary data.</text>
</comment>
<keyword evidence="3" id="KW-1185">Reference proteome</keyword>
<feature type="compositionally biased region" description="Basic and acidic residues" evidence="1">
    <location>
        <begin position="265"/>
        <end position="276"/>
    </location>
</feature>
<name>A0ABQ8RZ71_PERAM</name>
<feature type="region of interest" description="Disordered" evidence="1">
    <location>
        <begin position="546"/>
        <end position="571"/>
    </location>
</feature>
<dbReference type="EMBL" id="JAJSOF020000039">
    <property type="protein sequence ID" value="KAJ4426947.1"/>
    <property type="molecule type" value="Genomic_DNA"/>
</dbReference>
<accession>A0ABQ8RZ71</accession>
<dbReference type="Proteomes" id="UP001148838">
    <property type="component" value="Unassembled WGS sequence"/>
</dbReference>
<evidence type="ECO:0000256" key="1">
    <source>
        <dbReference type="SAM" id="MobiDB-lite"/>
    </source>
</evidence>
<evidence type="ECO:0000313" key="2">
    <source>
        <dbReference type="EMBL" id="KAJ4426947.1"/>
    </source>
</evidence>
<sequence length="603" mass="68701">MAGLCEGGNEPSGSLKAIFADALINDRLLASDLILQKLNDPTTKLYLQFLDFILPLFNSLNIKMQSETPQIHTLYRDVEGTFRTILDCYMKEGYLEKTPLKDVEYRNPSYFKSLDDIYFGAKVALNIQRNTDIRAEQVKGFKVRCLDFFIEGAQQLFKRFSFGDTVIKDLEALDPNCVRNKKISSIANLASNFPNLVKDDDLQELDTEWRLLRNINIVQAEVKSVTPTEFWMARKLGRSADENKQAQRTALKERYTNTHNPKATQQREGKKTEDWNVECKDSSASRYSKLENLKEEMRINRVDVMGISEVRYSATASLYATYGLADEEAEESYDKVVEIVEQEKKGACVILMGDWNAVVREGQEGRTVGLGRIFGADINSDHVLLIGEVDIRLKKVRGKQVMKKLNMEKLKNEEKEENLKGFVKAMFGAVGWLVSLVCAANCSADKMDIRLLLVVFLILAVMSRTEDLYFILKLCRENLKADTVRYCEEHELLASHYDCPTCGKNMKLAPKSDAIDGVHWTVGQCKVNRVRVMKCVRDEAVIHRSGTDSRERDSREREREHASEVPSGAGGDNVPYWRSPYYVFTDFSSSPFFPAEHRVALIQ</sequence>
<reference evidence="2 3" key="1">
    <citation type="journal article" date="2022" name="Allergy">
        <title>Genome assembly and annotation of Periplaneta americana reveal a comprehensive cockroach allergen profile.</title>
        <authorList>
            <person name="Wang L."/>
            <person name="Xiong Q."/>
            <person name="Saelim N."/>
            <person name="Wang L."/>
            <person name="Nong W."/>
            <person name="Wan A.T."/>
            <person name="Shi M."/>
            <person name="Liu X."/>
            <person name="Cao Q."/>
            <person name="Hui J.H.L."/>
            <person name="Sookrung N."/>
            <person name="Leung T.F."/>
            <person name="Tungtrongchitr A."/>
            <person name="Tsui S.K.W."/>
        </authorList>
    </citation>
    <scope>NUCLEOTIDE SEQUENCE [LARGE SCALE GENOMIC DNA]</scope>
    <source>
        <strain evidence="2">PWHHKU_190912</strain>
    </source>
</reference>